<protein>
    <submittedName>
        <fullName evidence="1">Uncharacterized protein</fullName>
    </submittedName>
</protein>
<comment type="caution">
    <text evidence="1">The sequence shown here is derived from an EMBL/GenBank/DDBJ whole genome shotgun (WGS) entry which is preliminary data.</text>
</comment>
<accession>A0A6N9YTA1</accession>
<gene>
    <name evidence="1" type="ORF">G1H11_23115</name>
</gene>
<dbReference type="RefSeq" id="WP_163820985.1">
    <property type="nucleotide sequence ID" value="NZ_JAAGOB010000017.1"/>
</dbReference>
<dbReference type="AlphaFoldDB" id="A0A6N9YTA1"/>
<name>A0A6N9YTA1_9ACTN</name>
<keyword evidence="2" id="KW-1185">Reference proteome</keyword>
<sequence>MKRWYVLAPLAGVAAAAGAFAFGVQSWRPILIGVVITSLLLWARRYWPEGTYLAWPLAGNRLRGGGSHQVTRLARTIAGQATRHDTTDPGLQYRLRKLAAARLHRLGVQWDDPRAARMLGADVHEALTTEQFRPGLNGVEVIIDAIERLDTSPTPSGTRPRVRA</sequence>
<evidence type="ECO:0000313" key="2">
    <source>
        <dbReference type="Proteomes" id="UP000469185"/>
    </source>
</evidence>
<proteinExistence type="predicted"/>
<evidence type="ECO:0000313" key="1">
    <source>
        <dbReference type="EMBL" id="NED98195.1"/>
    </source>
</evidence>
<dbReference type="EMBL" id="JAAGOB010000017">
    <property type="protein sequence ID" value="NED98195.1"/>
    <property type="molecule type" value="Genomic_DNA"/>
</dbReference>
<dbReference type="Proteomes" id="UP000469185">
    <property type="component" value="Unassembled WGS sequence"/>
</dbReference>
<organism evidence="1 2">
    <name type="scientific">Phytoactinopolyspora alkaliphila</name>
    <dbReference type="NCBI Taxonomy" id="1783498"/>
    <lineage>
        <taxon>Bacteria</taxon>
        <taxon>Bacillati</taxon>
        <taxon>Actinomycetota</taxon>
        <taxon>Actinomycetes</taxon>
        <taxon>Jiangellales</taxon>
        <taxon>Jiangellaceae</taxon>
        <taxon>Phytoactinopolyspora</taxon>
    </lineage>
</organism>
<reference evidence="1 2" key="1">
    <citation type="submission" date="2020-02" db="EMBL/GenBank/DDBJ databases">
        <authorList>
            <person name="Li X.-J."/>
            <person name="Feng X.-M."/>
        </authorList>
    </citation>
    <scope>NUCLEOTIDE SEQUENCE [LARGE SCALE GENOMIC DNA]</scope>
    <source>
        <strain evidence="1 2">CGMCC 4.7225</strain>
    </source>
</reference>